<dbReference type="EMBL" id="CP001918">
    <property type="protein sequence ID" value="ADF64310.1"/>
    <property type="molecule type" value="Genomic_DNA"/>
</dbReference>
<accession>A0A0H3CUH4</accession>
<evidence type="ECO:0000313" key="2">
    <source>
        <dbReference type="Proteomes" id="UP000002363"/>
    </source>
</evidence>
<dbReference type="STRING" id="716541.ECL_04783"/>
<proteinExistence type="predicted"/>
<keyword evidence="2" id="KW-1185">Reference proteome</keyword>
<dbReference type="EnsemblBacteria" id="ADF64310">
    <property type="protein sequence ID" value="ADF64310"/>
    <property type="gene ID" value="ECL_04783"/>
</dbReference>
<dbReference type="HOGENOM" id="CLU_3250895_0_0_6"/>
<organism evidence="1 2">
    <name type="scientific">Enterobacter cloacae subsp. cloacae (strain ATCC 13047 / DSM 30054 / NBRC 13535 / NCTC 10005 / WDCM 00083 / NCDC 279-56)</name>
    <dbReference type="NCBI Taxonomy" id="716541"/>
    <lineage>
        <taxon>Bacteria</taxon>
        <taxon>Pseudomonadati</taxon>
        <taxon>Pseudomonadota</taxon>
        <taxon>Gammaproteobacteria</taxon>
        <taxon>Enterobacterales</taxon>
        <taxon>Enterobacteriaceae</taxon>
        <taxon>Enterobacter</taxon>
        <taxon>Enterobacter cloacae complex</taxon>
    </lineage>
</organism>
<dbReference type="AlphaFoldDB" id="A0A0H3CUH4"/>
<name>A0A0H3CUH4_ENTCC</name>
<protein>
    <submittedName>
        <fullName evidence="1">Uncharacterized protein</fullName>
    </submittedName>
</protein>
<gene>
    <name evidence="1" type="ordered locus">ECL_04783</name>
</gene>
<evidence type="ECO:0000313" key="1">
    <source>
        <dbReference type="EMBL" id="ADF64310.1"/>
    </source>
</evidence>
<dbReference type="Proteomes" id="UP000002363">
    <property type="component" value="Chromosome"/>
</dbReference>
<dbReference type="KEGG" id="enc:ECL_04783"/>
<reference evidence="1 2" key="1">
    <citation type="journal article" date="2010" name="J. Bacteriol.">
        <title>Complete genome sequence of Enterobacter cloacae subsp. cloacae type strain ATCC 13047.</title>
        <authorList>
            <person name="Ren Y."/>
            <person name="Ren Y."/>
            <person name="Zhou Z."/>
            <person name="Guo X."/>
            <person name="Li Y."/>
            <person name="Feng L."/>
            <person name="Wang L."/>
        </authorList>
    </citation>
    <scope>NUCLEOTIDE SEQUENCE [LARGE SCALE GENOMIC DNA]</scope>
    <source>
        <strain evidence="2">ATCC 13047 / DSM 30054 / NBRC 13535 / NCTC 10005 / WDCM 00083 / NCDC 279-56</strain>
    </source>
</reference>
<sequence length="42" mass="4544">MSGFGGSEFALCHKTFREMMELSGKGCDAASMLACMAVLRLR</sequence>